<proteinExistence type="predicted"/>
<sequence>MSSKIVSYEFRDRYSNVIEKGQTADWRIIRRRPLELAKQRGENIASYAYNDYLHRWDYLGYSTPEGLFYDFNENGPYILDEDGRNFHKKGDAE</sequence>
<dbReference type="Proteomes" id="UP000306630">
    <property type="component" value="Unassembled WGS sequence"/>
</dbReference>
<name>A0A4S2FXK4_9BACT</name>
<protein>
    <submittedName>
        <fullName evidence="1">Uncharacterized protein</fullName>
    </submittedName>
</protein>
<dbReference type="AlphaFoldDB" id="A0A4S2FXK4"/>
<evidence type="ECO:0000313" key="2">
    <source>
        <dbReference type="Proteomes" id="UP000306630"/>
    </source>
</evidence>
<organism evidence="1 2">
    <name type="scientific">Muribaculum intestinale</name>
    <dbReference type="NCBI Taxonomy" id="1796646"/>
    <lineage>
        <taxon>Bacteria</taxon>
        <taxon>Pseudomonadati</taxon>
        <taxon>Bacteroidota</taxon>
        <taxon>Bacteroidia</taxon>
        <taxon>Bacteroidales</taxon>
        <taxon>Muribaculaceae</taxon>
        <taxon>Muribaculum</taxon>
    </lineage>
</organism>
<comment type="caution">
    <text evidence="1">The sequence shown here is derived from an EMBL/GenBank/DDBJ whole genome shotgun (WGS) entry which is preliminary data.</text>
</comment>
<gene>
    <name evidence="1" type="ORF">E5333_07175</name>
</gene>
<dbReference type="RefSeq" id="WP_128713546.1">
    <property type="nucleotide sequence ID" value="NZ_SRYD01000024.1"/>
</dbReference>
<evidence type="ECO:0000313" key="1">
    <source>
        <dbReference type="EMBL" id="TGY74200.1"/>
    </source>
</evidence>
<dbReference type="EMBL" id="SRYD01000024">
    <property type="protein sequence ID" value="TGY74200.1"/>
    <property type="molecule type" value="Genomic_DNA"/>
</dbReference>
<accession>A0A4S2FXK4</accession>
<reference evidence="1 2" key="1">
    <citation type="submission" date="2019-04" db="EMBL/GenBank/DDBJ databases">
        <title>Microbes associate with the intestines of laboratory mice.</title>
        <authorList>
            <person name="Navarre W."/>
            <person name="Wong E."/>
            <person name="Huang K."/>
            <person name="Tropini C."/>
            <person name="Ng K."/>
            <person name="Yu B."/>
        </authorList>
    </citation>
    <scope>NUCLEOTIDE SEQUENCE [LARGE SCALE GENOMIC DNA]</scope>
    <source>
        <strain evidence="1 2">NM06_A21</strain>
    </source>
</reference>